<feature type="transmembrane region" description="Helical" evidence="9">
    <location>
        <begin position="194"/>
        <end position="214"/>
    </location>
</feature>
<keyword evidence="4" id="KW-1003">Cell membrane</keyword>
<organism evidence="10 11">
    <name type="scientific">Pontibacter akesuensis</name>
    <dbReference type="NCBI Taxonomy" id="388950"/>
    <lineage>
        <taxon>Bacteria</taxon>
        <taxon>Pseudomonadati</taxon>
        <taxon>Bacteroidota</taxon>
        <taxon>Cytophagia</taxon>
        <taxon>Cytophagales</taxon>
        <taxon>Hymenobacteraceae</taxon>
        <taxon>Pontibacter</taxon>
    </lineage>
</organism>
<evidence type="ECO:0000313" key="10">
    <source>
        <dbReference type="EMBL" id="SFU48746.1"/>
    </source>
</evidence>
<keyword evidence="5 9" id="KW-0812">Transmembrane</keyword>
<sequence>MVVLPVTRWLEKKGLKRGWASFCSTLLILSFFLLLAGLLSYQVKSFVQDWPQTEQKLESRVQNLQQFIEEKTGISVKQQNKNIANKIPGGSGGTSAQTNNQANQQQSGQSSQELFSGGQTSQSGGSSVLSTAGSFIMKFLSLMGTFLLTLVYIFFFLLYRSKFRKSVAKWFPEEKRPEVHNVISSAAHVSQNYLLGKLLLCVLIAVLYAIGLSLSGIKHAVLISVIAALLTLIPYIGNIIGFGLALAMALLSGAGSTALIGVILTFGITQLLETYTLEPYVVGGKVNLNPIMTIIVVVLGYQVWGVVGMLIAIPALGVAKIIFDHIPPLNPLGYLFGQKDTGSDDDSKLSKAKRWASDTFNS</sequence>
<evidence type="ECO:0000313" key="11">
    <source>
        <dbReference type="Proteomes" id="UP000182491"/>
    </source>
</evidence>
<evidence type="ECO:0000256" key="3">
    <source>
        <dbReference type="ARBA" id="ARBA00022448"/>
    </source>
</evidence>
<evidence type="ECO:0000256" key="7">
    <source>
        <dbReference type="ARBA" id="ARBA00023136"/>
    </source>
</evidence>
<dbReference type="AlphaFoldDB" id="A0A1I7GKG2"/>
<dbReference type="PANTHER" id="PTHR21716:SF53">
    <property type="entry name" value="PERMEASE PERM-RELATED"/>
    <property type="match status" value="1"/>
</dbReference>
<dbReference type="Proteomes" id="UP000182491">
    <property type="component" value="Unassembled WGS sequence"/>
</dbReference>
<feature type="transmembrane region" description="Helical" evidence="9">
    <location>
        <begin position="291"/>
        <end position="313"/>
    </location>
</feature>
<gene>
    <name evidence="10" type="ORF">SAMN04487941_1078</name>
</gene>
<feature type="transmembrane region" description="Helical" evidence="9">
    <location>
        <begin position="244"/>
        <end position="271"/>
    </location>
</feature>
<feature type="transmembrane region" description="Helical" evidence="9">
    <location>
        <begin position="135"/>
        <end position="159"/>
    </location>
</feature>
<keyword evidence="7 9" id="KW-0472">Membrane</keyword>
<evidence type="ECO:0000256" key="5">
    <source>
        <dbReference type="ARBA" id="ARBA00022692"/>
    </source>
</evidence>
<comment type="subcellular location">
    <subcellularLocation>
        <location evidence="1">Cell membrane</location>
        <topology evidence="1">Multi-pass membrane protein</topology>
    </subcellularLocation>
</comment>
<comment type="similarity">
    <text evidence="2">Belongs to the autoinducer-2 exporter (AI-2E) (TC 2.A.86) family.</text>
</comment>
<accession>A0A1I7GKG2</accession>
<feature type="transmembrane region" description="Helical" evidence="9">
    <location>
        <begin position="18"/>
        <end position="41"/>
    </location>
</feature>
<evidence type="ECO:0000256" key="8">
    <source>
        <dbReference type="SAM" id="MobiDB-lite"/>
    </source>
</evidence>
<reference evidence="11" key="1">
    <citation type="submission" date="2016-10" db="EMBL/GenBank/DDBJ databases">
        <authorList>
            <person name="Varghese N."/>
        </authorList>
    </citation>
    <scope>NUCLEOTIDE SEQUENCE [LARGE SCALE GENOMIC DNA]</scope>
    <source>
        <strain evidence="11">DSM 18820</strain>
    </source>
</reference>
<evidence type="ECO:0000256" key="6">
    <source>
        <dbReference type="ARBA" id="ARBA00022989"/>
    </source>
</evidence>
<dbReference type="Pfam" id="PF01594">
    <property type="entry name" value="AI-2E_transport"/>
    <property type="match status" value="1"/>
</dbReference>
<name>A0A1I7GKG2_9BACT</name>
<dbReference type="InterPro" id="IPR002549">
    <property type="entry name" value="AI-2E-like"/>
</dbReference>
<feature type="compositionally biased region" description="Low complexity" evidence="8">
    <location>
        <begin position="94"/>
        <end position="123"/>
    </location>
</feature>
<keyword evidence="6 9" id="KW-1133">Transmembrane helix</keyword>
<dbReference type="GO" id="GO:0005886">
    <property type="term" value="C:plasma membrane"/>
    <property type="evidence" value="ECO:0007669"/>
    <property type="project" value="UniProtKB-SubCell"/>
</dbReference>
<dbReference type="PANTHER" id="PTHR21716">
    <property type="entry name" value="TRANSMEMBRANE PROTEIN"/>
    <property type="match status" value="1"/>
</dbReference>
<feature type="transmembrane region" description="Helical" evidence="9">
    <location>
        <begin position="220"/>
        <end position="237"/>
    </location>
</feature>
<dbReference type="EMBL" id="FPCA01000001">
    <property type="protein sequence ID" value="SFU48746.1"/>
    <property type="molecule type" value="Genomic_DNA"/>
</dbReference>
<evidence type="ECO:0000256" key="1">
    <source>
        <dbReference type="ARBA" id="ARBA00004651"/>
    </source>
</evidence>
<feature type="region of interest" description="Disordered" evidence="8">
    <location>
        <begin position="85"/>
        <end position="123"/>
    </location>
</feature>
<evidence type="ECO:0000256" key="2">
    <source>
        <dbReference type="ARBA" id="ARBA00009773"/>
    </source>
</evidence>
<evidence type="ECO:0000256" key="4">
    <source>
        <dbReference type="ARBA" id="ARBA00022475"/>
    </source>
</evidence>
<keyword evidence="3" id="KW-0813">Transport</keyword>
<dbReference type="GO" id="GO:0055085">
    <property type="term" value="P:transmembrane transport"/>
    <property type="evidence" value="ECO:0007669"/>
    <property type="project" value="TreeGrafter"/>
</dbReference>
<protein>
    <submittedName>
        <fullName evidence="10">Predicted PurR-regulated permease PerM</fullName>
    </submittedName>
</protein>
<evidence type="ECO:0000256" key="9">
    <source>
        <dbReference type="SAM" id="Phobius"/>
    </source>
</evidence>
<keyword evidence="11" id="KW-1185">Reference proteome</keyword>
<proteinExistence type="inferred from homology"/>